<comment type="caution">
    <text evidence="9">The sequence shown here is derived from an EMBL/GenBank/DDBJ whole genome shotgun (WGS) entry which is preliminary data.</text>
</comment>
<dbReference type="SUPFAM" id="SSF52141">
    <property type="entry name" value="Uracil-DNA glycosylase-like"/>
    <property type="match status" value="1"/>
</dbReference>
<feature type="domain" description="Uracil-DNA glycosylase-like" evidence="8">
    <location>
        <begin position="74"/>
        <end position="213"/>
    </location>
</feature>
<keyword evidence="9" id="KW-0326">Glycosidase</keyword>
<dbReference type="STRING" id="824.CGRAC_1567"/>
<name>C8PFN4_9BACT</name>
<keyword evidence="2" id="KW-0479">Metal-binding</keyword>
<evidence type="ECO:0000259" key="8">
    <source>
        <dbReference type="Pfam" id="PF03167"/>
    </source>
</evidence>
<evidence type="ECO:0000256" key="7">
    <source>
        <dbReference type="ARBA" id="ARBA00023204"/>
    </source>
</evidence>
<dbReference type="PANTHER" id="PTHR33693">
    <property type="entry name" value="TYPE-5 URACIL-DNA GLYCOSYLASE"/>
    <property type="match status" value="1"/>
</dbReference>
<proteinExistence type="predicted"/>
<dbReference type="RefSeq" id="WP_005870118.1">
    <property type="nucleotide sequence ID" value="NZ_ACYG01000017.1"/>
</dbReference>
<dbReference type="GO" id="GO:0006281">
    <property type="term" value="P:DNA repair"/>
    <property type="evidence" value="ECO:0007669"/>
    <property type="project" value="UniProtKB-KW"/>
</dbReference>
<dbReference type="InterPro" id="IPR005122">
    <property type="entry name" value="Uracil-DNA_glycosylase-like"/>
</dbReference>
<keyword evidence="5" id="KW-0408">Iron</keyword>
<dbReference type="AlphaFoldDB" id="C8PFN4"/>
<evidence type="ECO:0000313" key="9">
    <source>
        <dbReference type="EMBL" id="EEV18346.1"/>
    </source>
</evidence>
<gene>
    <name evidence="9" type="ORF">CAMGR0001_0677</name>
</gene>
<evidence type="ECO:0000256" key="4">
    <source>
        <dbReference type="ARBA" id="ARBA00022801"/>
    </source>
</evidence>
<protein>
    <submittedName>
        <fullName evidence="9">Uracil-DNA glycosylase, family 4</fullName>
        <ecNumber evidence="9">3.2.2.-</ecNumber>
    </submittedName>
</protein>
<evidence type="ECO:0000256" key="3">
    <source>
        <dbReference type="ARBA" id="ARBA00022763"/>
    </source>
</evidence>
<dbReference type="Pfam" id="PF03167">
    <property type="entry name" value="UDG"/>
    <property type="match status" value="1"/>
</dbReference>
<dbReference type="GO" id="GO:0046872">
    <property type="term" value="F:metal ion binding"/>
    <property type="evidence" value="ECO:0007669"/>
    <property type="project" value="UniProtKB-KW"/>
</dbReference>
<evidence type="ECO:0000256" key="5">
    <source>
        <dbReference type="ARBA" id="ARBA00023004"/>
    </source>
</evidence>
<dbReference type="EC" id="3.2.2.-" evidence="9"/>
<organism evidence="9 10">
    <name type="scientific">Campylobacter gracilis RM3268</name>
    <dbReference type="NCBI Taxonomy" id="553220"/>
    <lineage>
        <taxon>Bacteria</taxon>
        <taxon>Pseudomonadati</taxon>
        <taxon>Campylobacterota</taxon>
        <taxon>Epsilonproteobacteria</taxon>
        <taxon>Campylobacterales</taxon>
        <taxon>Campylobacteraceae</taxon>
        <taxon>Campylobacter</taxon>
    </lineage>
</organism>
<evidence type="ECO:0000256" key="2">
    <source>
        <dbReference type="ARBA" id="ARBA00022723"/>
    </source>
</evidence>
<keyword evidence="3" id="KW-0227">DNA damage</keyword>
<dbReference type="Proteomes" id="UP000005709">
    <property type="component" value="Unassembled WGS sequence"/>
</dbReference>
<accession>C8PFN4</accession>
<evidence type="ECO:0000313" key="10">
    <source>
        <dbReference type="Proteomes" id="UP000005709"/>
    </source>
</evidence>
<keyword evidence="1" id="KW-0004">4Fe-4S</keyword>
<keyword evidence="6" id="KW-0411">Iron-sulfur</keyword>
<sequence>MQSSQLRRLLYYKAFGYRYVSAEILSGGARFFKALDALKSATAECNLCELAKTRTSSSEQNFKNFKTIKNFKTPANVKLMIVALAPSSSEGFGCGLEAEVAAALDQICAPKEIYFSFLIRCAVPQNRRISSEIILKCAPYLTDEIKILKPKIVLCLGELCCKIVLRNGDLAGMDVLHGSVFNEGGISFVPSFDPAFIAQNPSKAELFKEDLQKIKGLL</sequence>
<dbReference type="OrthoDB" id="5363213at2"/>
<dbReference type="Gene3D" id="3.40.470.10">
    <property type="entry name" value="Uracil-DNA glycosylase-like domain"/>
    <property type="match status" value="1"/>
</dbReference>
<dbReference type="GO" id="GO:0097506">
    <property type="term" value="F:deaminated base DNA N-glycosylase activity"/>
    <property type="evidence" value="ECO:0007669"/>
    <property type="project" value="UniProtKB-ARBA"/>
</dbReference>
<reference evidence="9 10" key="1">
    <citation type="submission" date="2009-07" db="EMBL/GenBank/DDBJ databases">
        <authorList>
            <person name="Madupu R."/>
            <person name="Sebastian Y."/>
            <person name="Durkin A.S."/>
            <person name="Torralba M."/>
            <person name="Methe B."/>
            <person name="Sutton G.G."/>
            <person name="Strausberg R.L."/>
            <person name="Nelson K.E."/>
        </authorList>
    </citation>
    <scope>NUCLEOTIDE SEQUENCE [LARGE SCALE GENOMIC DNA]</scope>
    <source>
        <strain evidence="9 10">RM3268</strain>
    </source>
</reference>
<dbReference type="EMBL" id="ACYG01000017">
    <property type="protein sequence ID" value="EEV18346.1"/>
    <property type="molecule type" value="Genomic_DNA"/>
</dbReference>
<evidence type="ECO:0000256" key="1">
    <source>
        <dbReference type="ARBA" id="ARBA00022485"/>
    </source>
</evidence>
<keyword evidence="4 9" id="KW-0378">Hydrolase</keyword>
<dbReference type="InterPro" id="IPR036895">
    <property type="entry name" value="Uracil-DNA_glycosylase-like_sf"/>
</dbReference>
<dbReference type="InterPro" id="IPR051536">
    <property type="entry name" value="UDG_Type-4/5"/>
</dbReference>
<dbReference type="eggNOG" id="COG1573">
    <property type="taxonomic scope" value="Bacteria"/>
</dbReference>
<keyword evidence="7" id="KW-0234">DNA repair</keyword>
<keyword evidence="10" id="KW-1185">Reference proteome</keyword>
<evidence type="ECO:0000256" key="6">
    <source>
        <dbReference type="ARBA" id="ARBA00023014"/>
    </source>
</evidence>
<dbReference type="GO" id="GO:0051539">
    <property type="term" value="F:4 iron, 4 sulfur cluster binding"/>
    <property type="evidence" value="ECO:0007669"/>
    <property type="project" value="UniProtKB-KW"/>
</dbReference>